<dbReference type="InterPro" id="IPR010290">
    <property type="entry name" value="TM_effector"/>
</dbReference>
<sequence>MRSLLAPLKNSTFRSIFFGSQLSSLGWLMQTVALSWLMATVSTLLLDPSPPLQEKVNVVLPA</sequence>
<dbReference type="AlphaFoldDB" id="A0A3E1B7G2"/>
<dbReference type="Proteomes" id="UP000256748">
    <property type="component" value="Unassembled WGS sequence"/>
</dbReference>
<accession>A0A3E1B7G2</accession>
<gene>
    <name evidence="3" type="ORF">B5K10_23235</name>
</gene>
<evidence type="ECO:0000313" key="4">
    <source>
        <dbReference type="Proteomes" id="UP000256748"/>
    </source>
</evidence>
<dbReference type="EMBL" id="NAOO01000031">
    <property type="protein sequence ID" value="RFB87045.1"/>
    <property type="molecule type" value="Genomic_DNA"/>
</dbReference>
<keyword evidence="2" id="KW-0472">Membrane</keyword>
<evidence type="ECO:0000256" key="1">
    <source>
        <dbReference type="ARBA" id="ARBA00022448"/>
    </source>
</evidence>
<protein>
    <submittedName>
        <fullName evidence="3">Uncharacterized protein</fullName>
    </submittedName>
</protein>
<keyword evidence="2" id="KW-1003">Cell membrane</keyword>
<evidence type="ECO:0000256" key="2">
    <source>
        <dbReference type="ARBA" id="ARBA00022475"/>
    </source>
</evidence>
<evidence type="ECO:0000313" key="3">
    <source>
        <dbReference type="EMBL" id="RFB87045.1"/>
    </source>
</evidence>
<proteinExistence type="predicted"/>
<organism evidence="3 4">
    <name type="scientific">Rhizobium leguminosarum bv. trifolii</name>
    <dbReference type="NCBI Taxonomy" id="386"/>
    <lineage>
        <taxon>Bacteria</taxon>
        <taxon>Pseudomonadati</taxon>
        <taxon>Pseudomonadota</taxon>
        <taxon>Alphaproteobacteria</taxon>
        <taxon>Hyphomicrobiales</taxon>
        <taxon>Rhizobiaceae</taxon>
        <taxon>Rhizobium/Agrobacterium group</taxon>
        <taxon>Rhizobium</taxon>
    </lineage>
</organism>
<dbReference type="Pfam" id="PF05977">
    <property type="entry name" value="MFS_3"/>
    <property type="match status" value="1"/>
</dbReference>
<keyword evidence="1" id="KW-0813">Transport</keyword>
<reference evidence="3 4" key="1">
    <citation type="submission" date="2017-03" db="EMBL/GenBank/DDBJ databases">
        <title>Genome analysis of Rhizobial strains effectives or ineffectives for nitrogen fixation isolated from bean seeds.</title>
        <authorList>
            <person name="Peralta H."/>
            <person name="Aguilar-Vera A."/>
            <person name="Mora Y."/>
            <person name="Vargas-Lagunas C."/>
            <person name="Girard L."/>
            <person name="Mora J."/>
        </authorList>
    </citation>
    <scope>NUCLEOTIDE SEQUENCE [LARGE SCALE GENOMIC DNA]</scope>
    <source>
        <strain evidence="3 4">CCGM5</strain>
    </source>
</reference>
<name>A0A3E1B7G2_RHILT</name>
<comment type="caution">
    <text evidence="3">The sequence shown here is derived from an EMBL/GenBank/DDBJ whole genome shotgun (WGS) entry which is preliminary data.</text>
</comment>